<dbReference type="STRING" id="1577474.GA0111570_1123"/>
<accession>A0A1G6HPQ4</accession>
<dbReference type="PANTHER" id="PTHR45772:SF1">
    <property type="entry name" value="ABC TRANSPORTER ATP-BINDING PROTEIN"/>
    <property type="match status" value="1"/>
</dbReference>
<dbReference type="Gene3D" id="3.40.50.300">
    <property type="entry name" value="P-loop containing nucleotide triphosphate hydrolases"/>
    <property type="match status" value="1"/>
</dbReference>
<dbReference type="PROSITE" id="PS50893">
    <property type="entry name" value="ABC_TRANSPORTER_2"/>
    <property type="match status" value="1"/>
</dbReference>
<dbReference type="GO" id="GO:0005886">
    <property type="term" value="C:plasma membrane"/>
    <property type="evidence" value="ECO:0007669"/>
    <property type="project" value="TreeGrafter"/>
</dbReference>
<dbReference type="AlphaFoldDB" id="A0A1G6HPQ4"/>
<dbReference type="InterPro" id="IPR027417">
    <property type="entry name" value="P-loop_NTPase"/>
</dbReference>
<dbReference type="SUPFAM" id="SSF52540">
    <property type="entry name" value="P-loop containing nucleoside triphosphate hydrolases"/>
    <property type="match status" value="1"/>
</dbReference>
<dbReference type="SMART" id="SM00382">
    <property type="entry name" value="AAA"/>
    <property type="match status" value="1"/>
</dbReference>
<gene>
    <name evidence="5" type="ORF">GA0111570_1123</name>
</gene>
<dbReference type="OrthoDB" id="9805514at2"/>
<dbReference type="PANTHER" id="PTHR45772">
    <property type="entry name" value="CONSERVED COMPONENT OF ABC TRANSPORTER FOR NATURAL AMINO ACIDS-RELATED"/>
    <property type="match status" value="1"/>
</dbReference>
<protein>
    <submittedName>
        <fullName evidence="5">Amino acid/amide ABC transporter ATP-binding protein 1, HAAT family</fullName>
    </submittedName>
</protein>
<dbReference type="Proteomes" id="UP000199086">
    <property type="component" value="Unassembled WGS sequence"/>
</dbReference>
<keyword evidence="1" id="KW-0813">Transport</keyword>
<evidence type="ECO:0000256" key="3">
    <source>
        <dbReference type="ARBA" id="ARBA00022840"/>
    </source>
</evidence>
<organism evidence="5 6">
    <name type="scientific">Raineyella antarctica</name>
    <dbReference type="NCBI Taxonomy" id="1577474"/>
    <lineage>
        <taxon>Bacteria</taxon>
        <taxon>Bacillati</taxon>
        <taxon>Actinomycetota</taxon>
        <taxon>Actinomycetes</taxon>
        <taxon>Propionibacteriales</taxon>
        <taxon>Propionibacteriaceae</taxon>
        <taxon>Raineyella</taxon>
    </lineage>
</organism>
<name>A0A1G6HPQ4_9ACTN</name>
<keyword evidence="3 5" id="KW-0067">ATP-binding</keyword>
<keyword evidence="6" id="KW-1185">Reference proteome</keyword>
<evidence type="ECO:0000259" key="4">
    <source>
        <dbReference type="PROSITE" id="PS50893"/>
    </source>
</evidence>
<reference evidence="5 6" key="1">
    <citation type="submission" date="2016-06" db="EMBL/GenBank/DDBJ databases">
        <authorList>
            <person name="Olsen C.W."/>
            <person name="Carey S."/>
            <person name="Hinshaw L."/>
            <person name="Karasin A.I."/>
        </authorList>
    </citation>
    <scope>NUCLEOTIDE SEQUENCE [LARGE SCALE GENOMIC DNA]</scope>
    <source>
        <strain evidence="5 6">LZ-22</strain>
    </source>
</reference>
<dbReference type="InterPro" id="IPR003593">
    <property type="entry name" value="AAA+_ATPase"/>
</dbReference>
<dbReference type="GO" id="GO:0016887">
    <property type="term" value="F:ATP hydrolysis activity"/>
    <property type="evidence" value="ECO:0007669"/>
    <property type="project" value="InterPro"/>
</dbReference>
<proteinExistence type="predicted"/>
<evidence type="ECO:0000256" key="2">
    <source>
        <dbReference type="ARBA" id="ARBA00022741"/>
    </source>
</evidence>
<dbReference type="Pfam" id="PF00005">
    <property type="entry name" value="ABC_tran"/>
    <property type="match status" value="1"/>
</dbReference>
<feature type="domain" description="ABC transporter" evidence="4">
    <location>
        <begin position="17"/>
        <end position="265"/>
    </location>
</feature>
<evidence type="ECO:0000313" key="5">
    <source>
        <dbReference type="EMBL" id="SDB96174.1"/>
    </source>
</evidence>
<dbReference type="RefSeq" id="WP_092613204.1">
    <property type="nucleotide sequence ID" value="NZ_FMYF01000012.1"/>
</dbReference>
<evidence type="ECO:0000256" key="1">
    <source>
        <dbReference type="ARBA" id="ARBA00022448"/>
    </source>
</evidence>
<dbReference type="Pfam" id="PF12399">
    <property type="entry name" value="BCA_ABC_TP_C"/>
    <property type="match status" value="1"/>
</dbReference>
<dbReference type="InterPro" id="IPR051120">
    <property type="entry name" value="ABC_AA/LPS_Transport"/>
</dbReference>
<keyword evidence="2" id="KW-0547">Nucleotide-binding</keyword>
<evidence type="ECO:0000313" key="6">
    <source>
        <dbReference type="Proteomes" id="UP000199086"/>
    </source>
</evidence>
<dbReference type="EMBL" id="FMYF01000012">
    <property type="protein sequence ID" value="SDB96174.1"/>
    <property type="molecule type" value="Genomic_DNA"/>
</dbReference>
<dbReference type="CDD" id="cd03219">
    <property type="entry name" value="ABC_Mj1267_LivG_branched"/>
    <property type="match status" value="1"/>
</dbReference>
<sequence length="268" mass="28897">MTVRAGTEAGPEAEPALHIDGVSVRIGGLQILKDVSLSVRTGEVLAVIGPNGAGKTTLFNCITGQQPLTGGRISSHGRVLTGHVPSRIVAMGVARTYQNLALFDSLSVRDNLLLGYHRAMRTTMLGAGLLPWRTRREEARYREKADTILASLGLEGVADRPVGELPLGICKRVELARAVAMDPKVLLMDEPAAGMNSEETEAFGRYIKDLHRDTGITVLVVEHDIPFVLALADRIAMLNFGELITQGSPDEVRTDPRVIEAYLGREAA</sequence>
<dbReference type="GO" id="GO:0005524">
    <property type="term" value="F:ATP binding"/>
    <property type="evidence" value="ECO:0007669"/>
    <property type="project" value="UniProtKB-KW"/>
</dbReference>
<dbReference type="InterPro" id="IPR003439">
    <property type="entry name" value="ABC_transporter-like_ATP-bd"/>
</dbReference>
<dbReference type="FunFam" id="3.40.50.300:FF:000421">
    <property type="entry name" value="Branched-chain amino acid ABC transporter ATP-binding protein"/>
    <property type="match status" value="1"/>
</dbReference>
<dbReference type="InterPro" id="IPR032823">
    <property type="entry name" value="BCA_ABC_TP_C"/>
</dbReference>